<dbReference type="InterPro" id="IPR050738">
    <property type="entry name" value="Sulfatase"/>
</dbReference>
<feature type="domain" description="Sulfatase N-terminal" evidence="5">
    <location>
        <begin position="38"/>
        <end position="346"/>
    </location>
</feature>
<keyword evidence="7" id="KW-1185">Reference proteome</keyword>
<accession>A0ABS9D9Y7</accession>
<organism evidence="6 7">
    <name type="scientific">Paraglaciecola algarum</name>
    <dbReference type="NCBI Taxonomy" id="3050085"/>
    <lineage>
        <taxon>Bacteria</taxon>
        <taxon>Pseudomonadati</taxon>
        <taxon>Pseudomonadota</taxon>
        <taxon>Gammaproteobacteria</taxon>
        <taxon>Alteromonadales</taxon>
        <taxon>Alteromonadaceae</taxon>
        <taxon>Paraglaciecola</taxon>
    </lineage>
</organism>
<dbReference type="PROSITE" id="PS00523">
    <property type="entry name" value="SULFATASE_1"/>
    <property type="match status" value="1"/>
</dbReference>
<sequence length="607" mass="68586">MQKLMVLIGLASLTIGCSQQTQSQIEKASTQSTNQTKPNIVFVITDDQGYGDLGINGNPILKTQNIDALARESVNLNDYHVAPTCSPTRAALLTGHWTNRTGTWHTIMGRSMLRENEVTIADLLKANGYQTAMFGKWHLGDNYPYRPMDRGFEHAYYHGGGGVGQTPDYWDNAYFDGSYFRNGIAEKAQGYVTDVFFDQAIQYIEKAKDNDQPFFTYISTNAPHGPMHAPEEYAAKYADKGLTTSQQHFFGMIHNIDDNVQKLRDYLDKNNLTDNTIFVFTTDNGTSGGDKIFNAGMRGKKGSAFDGGHRVPFFLHWPNGGYTEQKIVDTITSYVDVVPTLLEMTGSQKPESLKFDGESIQPLMKGNNNNWPDRVLVTDSQRVLNPIKWRQSAVMTDQWRLINGKMLFDMYQDPGQENDVATKHPEVVSRLTEFYDNWWEEIEPTFGEPTAIYLGADEANPVDLTSHDWLGDNKAVPWNQMHIRKQLSEKDQKHKGYWWVNIINAGKYNLELRRWPEEANKAIHADMIAGDDVPGDRSFRAWEGKGFKATQARVKIGDSELTMPVTSNDKFISFDVELVKGKGKLQATFLDANNQELGAYFVKATRL</sequence>
<comment type="similarity">
    <text evidence="1">Belongs to the sulfatase family.</text>
</comment>
<reference evidence="6 7" key="1">
    <citation type="submission" date="2022-01" db="EMBL/GenBank/DDBJ databases">
        <title>Paraglaciecola sp. G1-23.</title>
        <authorList>
            <person name="Jin M.S."/>
            <person name="Han D.M."/>
            <person name="Kim H.M."/>
            <person name="Jeon C.O."/>
        </authorList>
    </citation>
    <scope>NUCLEOTIDE SEQUENCE [LARGE SCALE GENOMIC DNA]</scope>
    <source>
        <strain evidence="6 7">G1-23</strain>
    </source>
</reference>
<gene>
    <name evidence="6" type="ORF">L0668_16810</name>
</gene>
<dbReference type="InterPro" id="IPR000917">
    <property type="entry name" value="Sulfatase_N"/>
</dbReference>
<dbReference type="InterPro" id="IPR017850">
    <property type="entry name" value="Alkaline_phosphatase_core_sf"/>
</dbReference>
<keyword evidence="4" id="KW-0106">Calcium</keyword>
<evidence type="ECO:0000256" key="3">
    <source>
        <dbReference type="ARBA" id="ARBA00022801"/>
    </source>
</evidence>
<proteinExistence type="inferred from homology"/>
<dbReference type="CDD" id="cd16146">
    <property type="entry name" value="ARS_like"/>
    <property type="match status" value="1"/>
</dbReference>
<dbReference type="Pfam" id="PF00884">
    <property type="entry name" value="Sulfatase"/>
    <property type="match status" value="1"/>
</dbReference>
<evidence type="ECO:0000256" key="1">
    <source>
        <dbReference type="ARBA" id="ARBA00008779"/>
    </source>
</evidence>
<evidence type="ECO:0000313" key="7">
    <source>
        <dbReference type="Proteomes" id="UP001521137"/>
    </source>
</evidence>
<dbReference type="Gene3D" id="3.30.1120.10">
    <property type="match status" value="1"/>
</dbReference>
<dbReference type="PANTHER" id="PTHR42693:SF53">
    <property type="entry name" value="ENDO-4-O-SULFATASE"/>
    <property type="match status" value="1"/>
</dbReference>
<dbReference type="EMBL" id="JAKGAS010000011">
    <property type="protein sequence ID" value="MCF2949782.1"/>
    <property type="molecule type" value="Genomic_DNA"/>
</dbReference>
<keyword evidence="3" id="KW-0378">Hydrolase</keyword>
<dbReference type="RefSeq" id="WP_235313886.1">
    <property type="nucleotide sequence ID" value="NZ_JAKGAS010000011.1"/>
</dbReference>
<evidence type="ECO:0000256" key="4">
    <source>
        <dbReference type="ARBA" id="ARBA00022837"/>
    </source>
</evidence>
<evidence type="ECO:0000259" key="5">
    <source>
        <dbReference type="Pfam" id="PF00884"/>
    </source>
</evidence>
<dbReference type="PANTHER" id="PTHR42693">
    <property type="entry name" value="ARYLSULFATASE FAMILY MEMBER"/>
    <property type="match status" value="1"/>
</dbReference>
<keyword evidence="2" id="KW-0479">Metal-binding</keyword>
<comment type="caution">
    <text evidence="6">The sequence shown here is derived from an EMBL/GenBank/DDBJ whole genome shotgun (WGS) entry which is preliminary data.</text>
</comment>
<dbReference type="PROSITE" id="PS51257">
    <property type="entry name" value="PROKAR_LIPOPROTEIN"/>
    <property type="match status" value="1"/>
</dbReference>
<name>A0ABS9D9Y7_9ALTE</name>
<dbReference type="Proteomes" id="UP001521137">
    <property type="component" value="Unassembled WGS sequence"/>
</dbReference>
<dbReference type="InterPro" id="IPR024607">
    <property type="entry name" value="Sulfatase_CS"/>
</dbReference>
<evidence type="ECO:0000313" key="6">
    <source>
        <dbReference type="EMBL" id="MCF2949782.1"/>
    </source>
</evidence>
<dbReference type="SUPFAM" id="SSF53649">
    <property type="entry name" value="Alkaline phosphatase-like"/>
    <property type="match status" value="1"/>
</dbReference>
<dbReference type="Gene3D" id="3.40.720.10">
    <property type="entry name" value="Alkaline Phosphatase, subunit A"/>
    <property type="match status" value="1"/>
</dbReference>
<evidence type="ECO:0000256" key="2">
    <source>
        <dbReference type="ARBA" id="ARBA00022723"/>
    </source>
</evidence>
<protein>
    <submittedName>
        <fullName evidence="6">Arylsulfatase</fullName>
    </submittedName>
</protein>